<dbReference type="Proteomes" id="UP000237466">
    <property type="component" value="Unassembled WGS sequence"/>
</dbReference>
<evidence type="ECO:0000313" key="3">
    <source>
        <dbReference type="Proteomes" id="UP000237466"/>
    </source>
</evidence>
<proteinExistence type="inferred from homology"/>
<dbReference type="GO" id="GO:0015627">
    <property type="term" value="C:type II protein secretion system complex"/>
    <property type="evidence" value="ECO:0007669"/>
    <property type="project" value="TreeGrafter"/>
</dbReference>
<sequence>MKILILVFTLGVLSVFTAYGATQTGKVVTVPHHKSTFVALSGKAKRVSLGDPEVLDIVMLKSDELFLIGRKLGSTNLMAWDSRGNLIESINIEVTHDLNSLKQKLYEFLPEEPIQVHSAQNRLILSGMVSTQEKMNIALRVAETYAAGQQADEATASLNSQVEKSGVINLMTIGGAQQVMLEVTVAEVQRSLVRRFDSNFHFFENNGSFSWGATSAGGIIDDIGGGVGPIFNVPGIDSTGLLSTFIDGDTLFTFALDIAKENGVAKVLAEPNLTALSGAKAEFLAGGEFPIPVPDSDGVTIEYKEYGVGLKFVPTILSDKRINLNLAVDVSEIAASNTLTLSPGGTNASYFIPPITRRSASSTLELADGQTIGIAGLLSENVRDVSSKMPGFGDIPVLGQLFSSQDYISGETELVILVTPRLAKPIDRSKITLPTDAFVEPSDLKYYLLGVGAYIAESPTNANAAVQPEPEFLQNGQGGTEGEFGHSL</sequence>
<dbReference type="InterPro" id="IPR050810">
    <property type="entry name" value="Bact_Secretion_Sys_Channel"/>
</dbReference>
<organism evidence="2 3">
    <name type="scientific">Vibrio vulnificus</name>
    <dbReference type="NCBI Taxonomy" id="672"/>
    <lineage>
        <taxon>Bacteria</taxon>
        <taxon>Pseudomonadati</taxon>
        <taxon>Pseudomonadota</taxon>
        <taxon>Gammaproteobacteria</taxon>
        <taxon>Vibrionales</taxon>
        <taxon>Vibrionaceae</taxon>
        <taxon>Vibrio</taxon>
    </lineage>
</organism>
<accession>A0A2S3RLJ5</accession>
<dbReference type="InterPro" id="IPR001775">
    <property type="entry name" value="GspD/PilQ"/>
</dbReference>
<dbReference type="GeneID" id="93895991"/>
<dbReference type="InterPro" id="IPR004846">
    <property type="entry name" value="T2SS/T3SS_dom"/>
</dbReference>
<dbReference type="Pfam" id="PF13629">
    <property type="entry name" value="T2SS-T3SS_pil_N"/>
    <property type="match status" value="1"/>
</dbReference>
<name>A0A2S3RLJ5_VIBVL</name>
<protein>
    <submittedName>
        <fullName evidence="2">Pilus assembly protein CpaC</fullName>
    </submittedName>
</protein>
<dbReference type="PANTHER" id="PTHR30332:SF17">
    <property type="entry name" value="TYPE IV PILIATION SYSTEM PROTEIN DR_0774-RELATED"/>
    <property type="match status" value="1"/>
</dbReference>
<dbReference type="KEGG" id="vvl:VV93_v1c23770"/>
<evidence type="ECO:0000313" key="2">
    <source>
        <dbReference type="EMBL" id="POB42267.1"/>
    </source>
</evidence>
<gene>
    <name evidence="2" type="ORF">CRN52_25125</name>
</gene>
<evidence type="ECO:0000256" key="1">
    <source>
        <dbReference type="RuleBase" id="RU004003"/>
    </source>
</evidence>
<dbReference type="EMBL" id="PDGH01000146">
    <property type="protein sequence ID" value="POB42267.1"/>
    <property type="molecule type" value="Genomic_DNA"/>
</dbReference>
<dbReference type="RefSeq" id="WP_013571202.1">
    <property type="nucleotide sequence ID" value="NZ_AP026552.1"/>
</dbReference>
<comment type="similarity">
    <text evidence="1">Belongs to the bacterial secretin family.</text>
</comment>
<dbReference type="InterPro" id="IPR032789">
    <property type="entry name" value="T2SS-T3SS_pil_N"/>
</dbReference>
<comment type="caution">
    <text evidence="2">The sequence shown here is derived from an EMBL/GenBank/DDBJ whole genome shotgun (WGS) entry which is preliminary data.</text>
</comment>
<dbReference type="AlphaFoldDB" id="A0A2S3RLJ5"/>
<dbReference type="GO" id="GO:0009306">
    <property type="term" value="P:protein secretion"/>
    <property type="evidence" value="ECO:0007669"/>
    <property type="project" value="InterPro"/>
</dbReference>
<dbReference type="PRINTS" id="PR00811">
    <property type="entry name" value="BCTERIALGSPD"/>
</dbReference>
<reference evidence="2 3" key="1">
    <citation type="journal article" date="2018" name="Front. Microbiol.">
        <title>Phylogeny of Vibrio vulnificus from the Analysis of the Core-Genome: Implications for Intra-Species Taxonomy.</title>
        <authorList>
            <person name="Roig F.J."/>
            <person name="Gonzalez-Candelas F."/>
            <person name="Sanjuan E."/>
            <person name="Fouz B."/>
            <person name="Feil E.J."/>
            <person name="Llorens C."/>
            <person name="Baker-Austin C."/>
            <person name="Oliver J.D."/>
            <person name="Danin-Poleg Y."/>
            <person name="Gibas C.J."/>
            <person name="Kashi Y."/>
            <person name="Gulig P.A."/>
            <person name="Morrison S.S."/>
            <person name="Amaro C."/>
        </authorList>
    </citation>
    <scope>NUCLEOTIDE SEQUENCE [LARGE SCALE GENOMIC DNA]</scope>
    <source>
        <strain evidence="2 3">CECT4608</strain>
    </source>
</reference>
<dbReference type="PANTHER" id="PTHR30332">
    <property type="entry name" value="PROBABLE GENERAL SECRETION PATHWAY PROTEIN D"/>
    <property type="match status" value="1"/>
</dbReference>
<dbReference type="Pfam" id="PF00263">
    <property type="entry name" value="Secretin"/>
    <property type="match status" value="1"/>
</dbReference>